<protein>
    <submittedName>
        <fullName evidence="2">Phosphotransferase enzyme family protein</fullName>
    </submittedName>
</protein>
<dbReference type="Pfam" id="PF01636">
    <property type="entry name" value="APH"/>
    <property type="match status" value="1"/>
</dbReference>
<evidence type="ECO:0000313" key="2">
    <source>
        <dbReference type="EMBL" id="SDM13724.1"/>
    </source>
</evidence>
<sequence>MTDRFSTHALELGDDLVIKRYASWDRGEPYREWAALSLLDEHAPGLAPEPVRAELDGVPPTITMSRMPGRALRGQHASDEQVSAMAAALNRLHRIPAPVVEAVEPAPWGPAVAVDKARRWARRQPDLGDDPLVRYAYQAGVAWLTSDAPDHLTTNLFPPVLGLADGNHANYLWDDHERRVHLLDWEDSGRNDRAFELGEVTEHISRIDGALDAEVLLSHIDLAPKEAERVRDFRRLIALMWFLQLGPDGPATPHNPAGTLERQTERILHLLG</sequence>
<dbReference type="RefSeq" id="WP_176903457.1">
    <property type="nucleotide sequence ID" value="NZ_FNFB01000040.1"/>
</dbReference>
<accession>A0A1G9QRV2</accession>
<evidence type="ECO:0000259" key="1">
    <source>
        <dbReference type="Pfam" id="PF01636"/>
    </source>
</evidence>
<dbReference type="AlphaFoldDB" id="A0A1G9QRV2"/>
<evidence type="ECO:0000313" key="3">
    <source>
        <dbReference type="Proteomes" id="UP000198683"/>
    </source>
</evidence>
<dbReference type="GO" id="GO:0016740">
    <property type="term" value="F:transferase activity"/>
    <property type="evidence" value="ECO:0007669"/>
    <property type="project" value="UniProtKB-KW"/>
</dbReference>
<dbReference type="EMBL" id="FNFB01000040">
    <property type="protein sequence ID" value="SDM13724.1"/>
    <property type="molecule type" value="Genomic_DNA"/>
</dbReference>
<gene>
    <name evidence="2" type="ORF">SAMN05421874_14037</name>
</gene>
<dbReference type="InterPro" id="IPR011009">
    <property type="entry name" value="Kinase-like_dom_sf"/>
</dbReference>
<proteinExistence type="predicted"/>
<keyword evidence="3" id="KW-1185">Reference proteome</keyword>
<reference evidence="2 3" key="1">
    <citation type="submission" date="2016-10" db="EMBL/GenBank/DDBJ databases">
        <authorList>
            <person name="de Groot N.N."/>
        </authorList>
    </citation>
    <scope>NUCLEOTIDE SEQUENCE [LARGE SCALE GENOMIC DNA]</scope>
    <source>
        <strain evidence="2 3">CGMCC 4.5681</strain>
    </source>
</reference>
<name>A0A1G9QRV2_9ACTN</name>
<dbReference type="InterPro" id="IPR002575">
    <property type="entry name" value="Aminoglycoside_PTrfase"/>
</dbReference>
<organism evidence="2 3">
    <name type="scientific">Nonomuraea maritima</name>
    <dbReference type="NCBI Taxonomy" id="683260"/>
    <lineage>
        <taxon>Bacteria</taxon>
        <taxon>Bacillati</taxon>
        <taxon>Actinomycetota</taxon>
        <taxon>Actinomycetes</taxon>
        <taxon>Streptosporangiales</taxon>
        <taxon>Streptosporangiaceae</taxon>
        <taxon>Nonomuraea</taxon>
    </lineage>
</organism>
<keyword evidence="2" id="KW-0808">Transferase</keyword>
<dbReference type="STRING" id="683260.SAMN05421874_14037"/>
<dbReference type="Proteomes" id="UP000198683">
    <property type="component" value="Unassembled WGS sequence"/>
</dbReference>
<dbReference type="SUPFAM" id="SSF56112">
    <property type="entry name" value="Protein kinase-like (PK-like)"/>
    <property type="match status" value="1"/>
</dbReference>
<dbReference type="Gene3D" id="3.90.1200.10">
    <property type="match status" value="1"/>
</dbReference>
<feature type="domain" description="Aminoglycoside phosphotransferase" evidence="1">
    <location>
        <begin position="15"/>
        <end position="211"/>
    </location>
</feature>